<reference evidence="1 2" key="1">
    <citation type="submission" date="2020-05" db="EMBL/GenBank/DDBJ databases">
        <title>Bremerella alba sp. nov., a novel planctomycete isolated from the surface of the macroalga Fucus spiralis.</title>
        <authorList>
            <person name="Godinho O."/>
            <person name="Botelho R."/>
            <person name="Albuquerque L."/>
            <person name="Wiegand S."/>
            <person name="Da Costa M.S."/>
            <person name="Lobo-Da-Cunha A."/>
            <person name="Jogler C."/>
            <person name="Lage O.M."/>
        </authorList>
    </citation>
    <scope>NUCLEOTIDE SEQUENCE [LARGE SCALE GENOMIC DNA]</scope>
    <source>
        <strain evidence="1 2">FF15</strain>
    </source>
</reference>
<keyword evidence="2" id="KW-1185">Reference proteome</keyword>
<accession>A0A7V8V722</accession>
<comment type="caution">
    <text evidence="1">The sequence shown here is derived from an EMBL/GenBank/DDBJ whole genome shotgun (WGS) entry which is preliminary data.</text>
</comment>
<proteinExistence type="predicted"/>
<evidence type="ECO:0000313" key="1">
    <source>
        <dbReference type="EMBL" id="MBA2116110.1"/>
    </source>
</evidence>
<protein>
    <submittedName>
        <fullName evidence="1">Uncharacterized protein</fullName>
    </submittedName>
</protein>
<evidence type="ECO:0000313" key="2">
    <source>
        <dbReference type="Proteomes" id="UP000551616"/>
    </source>
</evidence>
<dbReference type="EMBL" id="JABRWO010000009">
    <property type="protein sequence ID" value="MBA2116110.1"/>
    <property type="molecule type" value="Genomic_DNA"/>
</dbReference>
<gene>
    <name evidence="1" type="ORF">HOV93_32990</name>
</gene>
<name>A0A7V8V722_9BACT</name>
<dbReference type="RefSeq" id="WP_207397536.1">
    <property type="nucleotide sequence ID" value="NZ_JABRWO010000009.1"/>
</dbReference>
<dbReference type="AlphaFoldDB" id="A0A7V8V722"/>
<organism evidence="1 2">
    <name type="scientific">Bremerella alba</name>
    <dbReference type="NCBI Taxonomy" id="980252"/>
    <lineage>
        <taxon>Bacteria</taxon>
        <taxon>Pseudomonadati</taxon>
        <taxon>Planctomycetota</taxon>
        <taxon>Planctomycetia</taxon>
        <taxon>Pirellulales</taxon>
        <taxon>Pirellulaceae</taxon>
        <taxon>Bremerella</taxon>
    </lineage>
</organism>
<dbReference type="Proteomes" id="UP000551616">
    <property type="component" value="Unassembled WGS sequence"/>
</dbReference>
<sequence length="82" mass="8951">MQIVVAPGGGIRCVYDESIDLSLLGKVQISRGSHVEPSKESYWFADLAPVGGPSLGPFLKRTDAMAAEVAWLEENWLFASER</sequence>